<evidence type="ECO:0000313" key="2">
    <source>
        <dbReference type="Proteomes" id="UP000078200"/>
    </source>
</evidence>
<name>A0A1A9VRI1_GLOAU</name>
<dbReference type="VEuPathDB" id="VectorBase:GAUT045197"/>
<dbReference type="Proteomes" id="UP000078200">
    <property type="component" value="Unassembled WGS sequence"/>
</dbReference>
<keyword evidence="2" id="KW-1185">Reference proteome</keyword>
<evidence type="ECO:0000313" key="1">
    <source>
        <dbReference type="EnsemblMetazoa" id="GAUT045197-PA"/>
    </source>
</evidence>
<proteinExistence type="predicted"/>
<dbReference type="AlphaFoldDB" id="A0A1A9VRI1"/>
<dbReference type="EnsemblMetazoa" id="GAUT045197-RA">
    <property type="protein sequence ID" value="GAUT045197-PA"/>
    <property type="gene ID" value="GAUT045197"/>
</dbReference>
<organism evidence="1 2">
    <name type="scientific">Glossina austeni</name>
    <name type="common">Savannah tsetse fly</name>
    <dbReference type="NCBI Taxonomy" id="7395"/>
    <lineage>
        <taxon>Eukaryota</taxon>
        <taxon>Metazoa</taxon>
        <taxon>Ecdysozoa</taxon>
        <taxon>Arthropoda</taxon>
        <taxon>Hexapoda</taxon>
        <taxon>Insecta</taxon>
        <taxon>Pterygota</taxon>
        <taxon>Neoptera</taxon>
        <taxon>Endopterygota</taxon>
        <taxon>Diptera</taxon>
        <taxon>Brachycera</taxon>
        <taxon>Muscomorpha</taxon>
        <taxon>Hippoboscoidea</taxon>
        <taxon>Glossinidae</taxon>
        <taxon>Glossina</taxon>
    </lineage>
</organism>
<reference evidence="1" key="1">
    <citation type="submission" date="2020-05" db="UniProtKB">
        <authorList>
            <consortium name="EnsemblMetazoa"/>
        </authorList>
    </citation>
    <scope>IDENTIFICATION</scope>
    <source>
        <strain evidence="1">TTRI</strain>
    </source>
</reference>
<sequence length="242" mass="28642">MNKTSLDKVNRENENVVVYTIFTAATSKRKYIDFMLLEALNFEQLTSSTGLFFEAEDLNISRKHCLHMFTKLNLLRQQDEVRNIPCESESSYELKQVLFNFKYGSKLVKWIQYFYINKTEDLESALFNKRREKGEVLKGTCLGATLKLQSANPNMHAKNTKSYDYHNFTIVISFGIAFRSYKRYNKSTFSHISNKAKKLWWFLVCHWSAEDGDQHHKPHCVVIEWREGFHNRRKQEEVQTNL</sequence>
<accession>A0A1A9VRI1</accession>
<protein>
    <submittedName>
        <fullName evidence="1">Uncharacterized protein</fullName>
    </submittedName>
</protein>